<dbReference type="InterPro" id="IPR009776">
    <property type="entry name" value="Spore_0_M"/>
</dbReference>
<gene>
    <name evidence="1" type="ORF">J2Z48_000626</name>
</gene>
<dbReference type="Pfam" id="PF07070">
    <property type="entry name" value="Spo0M"/>
    <property type="match status" value="1"/>
</dbReference>
<protein>
    <submittedName>
        <fullName evidence="1">Sporulation-control protein</fullName>
    </submittedName>
</protein>
<dbReference type="PANTHER" id="PTHR40053:SF1">
    <property type="entry name" value="SPORULATION-CONTROL PROTEIN SPO0M"/>
    <property type="match status" value="1"/>
</dbReference>
<keyword evidence="2" id="KW-1185">Reference proteome</keyword>
<comment type="caution">
    <text evidence="1">The sequence shown here is derived from an EMBL/GenBank/DDBJ whole genome shotgun (WGS) entry which is preliminary data.</text>
</comment>
<organism evidence="1 2">
    <name type="scientific">Croceifilum oryzae</name>
    <dbReference type="NCBI Taxonomy" id="1553429"/>
    <lineage>
        <taxon>Bacteria</taxon>
        <taxon>Bacillati</taxon>
        <taxon>Bacillota</taxon>
        <taxon>Bacilli</taxon>
        <taxon>Bacillales</taxon>
        <taxon>Thermoactinomycetaceae</taxon>
        <taxon>Croceifilum</taxon>
    </lineage>
</organism>
<dbReference type="RefSeq" id="WP_307250921.1">
    <property type="nucleotide sequence ID" value="NZ_JAUSUV010000002.1"/>
</dbReference>
<dbReference type="AlphaFoldDB" id="A0AAJ1TH56"/>
<proteinExistence type="predicted"/>
<name>A0AAJ1TH56_9BACL</name>
<evidence type="ECO:0000313" key="1">
    <source>
        <dbReference type="EMBL" id="MDQ0416462.1"/>
    </source>
</evidence>
<reference evidence="1 2" key="1">
    <citation type="submission" date="2023-07" db="EMBL/GenBank/DDBJ databases">
        <title>Genomic Encyclopedia of Type Strains, Phase IV (KMG-IV): sequencing the most valuable type-strain genomes for metagenomic binning, comparative biology and taxonomic classification.</title>
        <authorList>
            <person name="Goeker M."/>
        </authorList>
    </citation>
    <scope>NUCLEOTIDE SEQUENCE [LARGE SCALE GENOMIC DNA]</scope>
    <source>
        <strain evidence="1 2">DSM 46876</strain>
    </source>
</reference>
<dbReference type="InterPro" id="IPR014752">
    <property type="entry name" value="Arrestin-like_C"/>
</dbReference>
<dbReference type="Gene3D" id="2.60.40.640">
    <property type="match status" value="1"/>
</dbReference>
<accession>A0AAJ1TH56</accession>
<dbReference type="Proteomes" id="UP001238450">
    <property type="component" value="Unassembled WGS sequence"/>
</dbReference>
<evidence type="ECO:0000313" key="2">
    <source>
        <dbReference type="Proteomes" id="UP001238450"/>
    </source>
</evidence>
<dbReference type="EMBL" id="JAUSUV010000002">
    <property type="protein sequence ID" value="MDQ0416462.1"/>
    <property type="molecule type" value="Genomic_DNA"/>
</dbReference>
<dbReference type="PANTHER" id="PTHR40053">
    <property type="entry name" value="SPORULATION-CONTROL PROTEIN SPO0M"/>
    <property type="match status" value="1"/>
</dbReference>
<sequence>MFETVLASIGLGTAKIDLRLDHPTVRAGEEVTGHFVVTGGKAEQDIEGLSVYFMMESCHATSLSNIHKKIASIGISKEEYELEPGETKEVPFSFHCPEDLPPSSINTKYFFLSNLEIKHAIDAHDRDYLQVKPAKHLENFYQAIEQLGFHQTWEGSLPLDNESFGQLLQYRPTSYFYRKFEQVGFYFENQKEQKELTGIFDITLKENDHSNYLSFLQSKKLTHSFLIDEETLKNVESTQKYLEEMIRKDLAHS</sequence>